<keyword evidence="2" id="KW-0596">Phosphopantetheine</keyword>
<dbReference type="PANTHER" id="PTHR45527">
    <property type="entry name" value="NONRIBOSOMAL PEPTIDE SYNTHETASE"/>
    <property type="match status" value="1"/>
</dbReference>
<dbReference type="GO" id="GO:0010106">
    <property type="term" value="P:cellular response to iron ion starvation"/>
    <property type="evidence" value="ECO:0007669"/>
    <property type="project" value="UniProtKB-ARBA"/>
</dbReference>
<keyword evidence="9" id="KW-1185">Reference proteome</keyword>
<dbReference type="FunFam" id="3.40.50.12780:FF:000024">
    <property type="entry name" value="Nonribosomal siderophore peptide synthase SidC"/>
    <property type="match status" value="2"/>
</dbReference>
<dbReference type="PANTHER" id="PTHR45527:SF1">
    <property type="entry name" value="FATTY ACID SYNTHASE"/>
    <property type="match status" value="1"/>
</dbReference>
<dbReference type="GO" id="GO:0016874">
    <property type="term" value="F:ligase activity"/>
    <property type="evidence" value="ECO:0007669"/>
    <property type="project" value="UniProtKB-KW"/>
</dbReference>
<feature type="domain" description="Carrier" evidence="7">
    <location>
        <begin position="2136"/>
        <end position="2209"/>
    </location>
</feature>
<dbReference type="InterPro" id="IPR020845">
    <property type="entry name" value="AMP-binding_CS"/>
</dbReference>
<dbReference type="InterPro" id="IPR010071">
    <property type="entry name" value="AA_adenyl_dom"/>
</dbReference>
<reference evidence="8 9" key="1">
    <citation type="submission" date="2023-11" db="EMBL/GenBank/DDBJ databases">
        <title>An acidophilic fungus is an integral part of prey digestion in a carnivorous sundew plant.</title>
        <authorList>
            <person name="Tsai I.J."/>
        </authorList>
    </citation>
    <scope>NUCLEOTIDE SEQUENCE [LARGE SCALE GENOMIC DNA]</scope>
    <source>
        <strain evidence="8">169a</strain>
    </source>
</reference>
<feature type="domain" description="Carrier" evidence="7">
    <location>
        <begin position="3196"/>
        <end position="3273"/>
    </location>
</feature>
<dbReference type="InterPro" id="IPR000873">
    <property type="entry name" value="AMP-dep_synth/lig_dom"/>
</dbReference>
<dbReference type="InterPro" id="IPR006162">
    <property type="entry name" value="Ppantetheine_attach_site"/>
</dbReference>
<evidence type="ECO:0000256" key="3">
    <source>
        <dbReference type="ARBA" id="ARBA00022553"/>
    </source>
</evidence>
<evidence type="ECO:0000256" key="4">
    <source>
        <dbReference type="ARBA" id="ARBA00022598"/>
    </source>
</evidence>
<dbReference type="InterPro" id="IPR001242">
    <property type="entry name" value="Condensation_dom"/>
</dbReference>
<dbReference type="InterPro" id="IPR045851">
    <property type="entry name" value="AMP-bd_C_sf"/>
</dbReference>
<dbReference type="Gene3D" id="1.10.1200.10">
    <property type="entry name" value="ACP-like"/>
    <property type="match status" value="4"/>
</dbReference>
<evidence type="ECO:0000256" key="1">
    <source>
        <dbReference type="ARBA" id="ARBA00004924"/>
    </source>
</evidence>
<dbReference type="Proteomes" id="UP001303373">
    <property type="component" value="Chromosome 3"/>
</dbReference>
<evidence type="ECO:0000313" key="8">
    <source>
        <dbReference type="EMBL" id="WPG99454.1"/>
    </source>
</evidence>
<dbReference type="GO" id="GO:0043041">
    <property type="term" value="P:amino acid activation for nonribosomal peptide biosynthetic process"/>
    <property type="evidence" value="ECO:0007669"/>
    <property type="project" value="TreeGrafter"/>
</dbReference>
<evidence type="ECO:0000256" key="6">
    <source>
        <dbReference type="SAM" id="Coils"/>
    </source>
</evidence>
<dbReference type="Pfam" id="PF00501">
    <property type="entry name" value="AMP-binding"/>
    <property type="match status" value="3"/>
</dbReference>
<dbReference type="SUPFAM" id="SSF52777">
    <property type="entry name" value="CoA-dependent acyltransferases"/>
    <property type="match status" value="12"/>
</dbReference>
<dbReference type="PROSITE" id="PS00012">
    <property type="entry name" value="PHOSPHOPANTETHEINE"/>
    <property type="match status" value="4"/>
</dbReference>
<dbReference type="GO" id="GO:0005737">
    <property type="term" value="C:cytoplasm"/>
    <property type="evidence" value="ECO:0007669"/>
    <property type="project" value="TreeGrafter"/>
</dbReference>
<dbReference type="InterPro" id="IPR036736">
    <property type="entry name" value="ACP-like_sf"/>
</dbReference>
<accession>A0AAQ3M0U5</accession>
<dbReference type="EMBL" id="CP138582">
    <property type="protein sequence ID" value="WPG99454.1"/>
    <property type="molecule type" value="Genomic_DNA"/>
</dbReference>
<keyword evidence="3" id="KW-0597">Phosphoprotein</keyword>
<dbReference type="Pfam" id="PF00550">
    <property type="entry name" value="PP-binding"/>
    <property type="match status" value="6"/>
</dbReference>
<keyword evidence="4" id="KW-0436">Ligase</keyword>
<dbReference type="CDD" id="cd19542">
    <property type="entry name" value="CT_NRPS-like"/>
    <property type="match status" value="1"/>
</dbReference>
<dbReference type="Gene3D" id="3.30.559.10">
    <property type="entry name" value="Chloramphenicol acetyltransferase-like domain"/>
    <property type="match status" value="6"/>
</dbReference>
<dbReference type="NCBIfam" id="NF003417">
    <property type="entry name" value="PRK04813.1"/>
    <property type="match status" value="3"/>
</dbReference>
<dbReference type="PROSITE" id="PS00455">
    <property type="entry name" value="AMP_BINDING"/>
    <property type="match status" value="2"/>
</dbReference>
<feature type="domain" description="Carrier" evidence="7">
    <location>
        <begin position="4308"/>
        <end position="4384"/>
    </location>
</feature>
<dbReference type="FunFam" id="3.30.300.30:FF:000033">
    <property type="entry name" value="Nonribosomal siderophore peptide synthase SidC"/>
    <property type="match status" value="1"/>
</dbReference>
<comment type="pathway">
    <text evidence="1">Siderophore biosynthesis.</text>
</comment>
<name>A0AAQ3M0U5_9PEZI</name>
<dbReference type="SUPFAM" id="SSF56801">
    <property type="entry name" value="Acetyl-CoA synthetase-like"/>
    <property type="match status" value="3"/>
</dbReference>
<dbReference type="Gene3D" id="3.30.559.30">
    <property type="entry name" value="Nonribosomal peptide synthetase, condensation domain"/>
    <property type="match status" value="6"/>
</dbReference>
<evidence type="ECO:0000256" key="2">
    <source>
        <dbReference type="ARBA" id="ARBA00022450"/>
    </source>
</evidence>
<dbReference type="CDD" id="cd05918">
    <property type="entry name" value="A_NRPS_SidN3_like"/>
    <property type="match status" value="2"/>
</dbReference>
<dbReference type="NCBIfam" id="TIGR01733">
    <property type="entry name" value="AA-adenyl-dom"/>
    <property type="match status" value="2"/>
</dbReference>
<dbReference type="Pfam" id="PF00668">
    <property type="entry name" value="Condensation"/>
    <property type="match status" value="6"/>
</dbReference>
<dbReference type="SUPFAM" id="SSF47336">
    <property type="entry name" value="ACP-like"/>
    <property type="match status" value="6"/>
</dbReference>
<keyword evidence="6" id="KW-0175">Coiled coil</keyword>
<dbReference type="SMART" id="SM00823">
    <property type="entry name" value="PKS_PP"/>
    <property type="match status" value="3"/>
</dbReference>
<evidence type="ECO:0000259" key="7">
    <source>
        <dbReference type="PROSITE" id="PS50075"/>
    </source>
</evidence>
<feature type="domain" description="Carrier" evidence="7">
    <location>
        <begin position="1596"/>
        <end position="1673"/>
    </location>
</feature>
<dbReference type="Gene3D" id="3.30.300.30">
    <property type="match status" value="3"/>
</dbReference>
<dbReference type="FunFam" id="3.30.300.30:FF:000015">
    <property type="entry name" value="Nonribosomal peptide synthase SidD"/>
    <property type="match status" value="1"/>
</dbReference>
<organism evidence="8 9">
    <name type="scientific">Acrodontium crateriforme</name>
    <dbReference type="NCBI Taxonomy" id="150365"/>
    <lineage>
        <taxon>Eukaryota</taxon>
        <taxon>Fungi</taxon>
        <taxon>Dikarya</taxon>
        <taxon>Ascomycota</taxon>
        <taxon>Pezizomycotina</taxon>
        <taxon>Dothideomycetes</taxon>
        <taxon>Dothideomycetidae</taxon>
        <taxon>Mycosphaerellales</taxon>
        <taxon>Teratosphaeriaceae</taxon>
        <taxon>Acrodontium</taxon>
    </lineage>
</organism>
<dbReference type="PROSITE" id="PS50075">
    <property type="entry name" value="CARRIER"/>
    <property type="match status" value="5"/>
</dbReference>
<comment type="similarity">
    <text evidence="5">Belongs to the NRP synthetase family.</text>
</comment>
<gene>
    <name evidence="8" type="ORF">R9X50_00226800</name>
</gene>
<dbReference type="InterPro" id="IPR042099">
    <property type="entry name" value="ANL_N_sf"/>
</dbReference>
<dbReference type="GO" id="GO:0031169">
    <property type="term" value="P:ferrichrome biosynthetic process"/>
    <property type="evidence" value="ECO:0007669"/>
    <property type="project" value="UniProtKB-ARBA"/>
</dbReference>
<sequence>MSDKMDSLAVLNPQPKLLDGPRLLHHLVPRTGQSAAIDYISHDGQTASITYQQLHERSNTIANQLLKLAGGQSLHPNGHFIVPLFIRQCPDLYISQLAILKAGGAFCPVALDVPEERLRFILKDVDAKVLLTTTHDREQLPSIPDINIIVVDKIPTNDAEDPSTTIDPSQAAYIMYTSGSTGQPKGVIISHSAATQAIIAHDRHIPAFSRFLQFASPTFDVSVFEIFFPFFRQSILVCCDRRDLLTDLPGCINRLRIDAAELTPSVANSLLRERKNVPGLKILLTIGEMLKKSVVEEFGGSPTEPGVLHGMYGPTEAAIHCTLQPSFQKDMNIGNIGVPLDTVSAFIVEPTDTRNPTAAPKILAVGVEGELAVGGHQLADGYLNRQEQTKVTFVHHPKYGNIYRTGDRARINSDGTIECLGRISSGQVKLRGQRIELGEIEYAASQASSCRSTVAEIIEGVLVAFCETNRPSATIVDIRQACQKWLPKYMVPGAIVLLEVFPYLASGKVDRKALRTTYLDTKKHNARPQLQLTPLGNEVREVISSILEVEVEGHTKLSSAGLDSLSAIRIASRLKQNGHPQLDATSILGATTIKEVEVLLVATSETVEKRADQSTLSSTILETLVSHPSISGYRSTIQEAYVPTPVQCAMLSETLRNSRAYCNWIRYDLDRECDLDQFEQAMHTLADQHTLLRSGFIQSDAIPAGYAVVVWSEFPSSQIREVQGFDYSFEIQHGSQLLYPFNAQLLTVGGKTELLVQIHHALYDQWSMEVFKADLSAVLNGHDVNSVPKFKDVSDWHITRKHQLSSEEVMDYWQENLRDFAATPLPQLNPRKVQSKLARTSWQINAFDQTACKEKSHRLGFSVPSVFQAAFAYLLSLYTGSADVIFGTVFSGRHIPLPGIENIFGPCLTTMPCRIDVSSTRTCIDLIRLTHQRTRSIQRNAFASLADIKKTAQCAPDTALFDALFIWQQTTVEASNTIVIKEIDSADSHEFNLVIECEPSDTNVAIRATFQESLIPVEQARIFIEQLGCIANHLVQATESLLGEVGMALPAGLLSISNPTPIRCARPGGVIAAIEKQARVNAASPAIMFLNDTQNPEDVIDVLDFHNLNAKANRLARHLIELGVHPESLVCICMEKSIDLYIAMLATFKTGAGYLPLLPETPQARMKLALRQSKVKVMICDDAAAQGLQTLPGMIIVESKSLDTNHYSSENIEISYCGSNIAYAVFTSGSTGEPKAVPVTFDNLSGNLAMLSELYVAKVGDRMLQACSQAFDVSVFEIFFAFSTGMCLCAATKANLFYDLENRIRQLGITHLSMTPTVAALVHPENVPAVKFLVTSGEGVTEHVHKQWAGHGLHQGYGPSETTNICTVNMNMRPDAILGHIGQPFRNTSAFVISMDDQFTILPQGAIGEFAFGGEQVFPGYISMDDLNAKKIINHKSFGKIYRSGDFGRMLPDGSLVISGRLDDQVKVRGNRIELGEINTLITSQPNVRESATIVCGKSSSDQKLVSFLIVNATTKSASDSLLAGFKPEDIQSLFQCLEERLPSYMVPQTLVPIKFMPLTSQGKLDKQKLKGLLEELNETTANALSRDAEKIEDQSELSKDEQLIASIIAQTLHVPEKSIYRTSSFFALGLNSLGAISFAKALERKLGIRVGIETILRNSTIGRLARAIERTKSDTSSLNTFNIKDVLPETVISSAHADASAKGRKIEHIIPCTPLQEAMLSSTSPDGCSSYANSTTFDLSPALTNHEIKKLQNCWIELISRHAILRTYFMQTDSPTYPYVQIICQDTTDVDDNESQSVNLTRPFRFHFKTTKDRVQLILEMHHAIYDGVSMSLLLKETEMLYRGLVLPPSPSSIPFIAESLAQRRPCALKFWDEEIRGYQPKPFNLSKLTRISAEKTIKRQLSIKLEDIMSFCKRHSVTPLSIFQANWAKVLSSSQQADDICFGNVVSGRSASVPGIDQLVAPCFNTIPIRIRLRAEQSNIDLVKQMNQQNVDCMGHELSPLRQIQQFSASPNLHLFDSLLLVQPPQQVLDETIWALNSESGAMDLPLVLEIVPQDLGFKLTIHYRNPGITEELGKALFKAFDFAIVTCVKYSSSEAKMAVSNDTISISGQLVPIEDAHVRKDDAEDSGVDEVWGSNETKVRDALANISGVEVSQIRRNTSIYHIGLDSLNAAQIAVLLRREGITVDAADVIENLTPLAIAAAATHRIANASPKSNEFNLIDFDDRHRTEIINTIGLENESVEAIRPCTALQSGMIAQSIHSETQLYVNHITFAVPNGVDGSTIKRAWDLVQSKHQMLRTGFHHVGSRQASFAMIIYTAESSRDLAILQSQKDTSFSAKEIIGSLYQPAWRLSLCEKDGRSLMSLSLHHALYDAESLHLILQDFATSLHSGDLGTPQNIDTVLRSALDAAESNKDEATKFWKGILESTSFAKFPDLSPTVRTRSSLQAVSQTLKISISHFETHCREKGVTIQAVGQTAWAMLLAAYLGETQVTFGTIFSGRLSTESQGVAFPTLTTIPVLCDTNQEQDQLVQSMLSYNASAQRYRFLPLADMQQFAQNGGNRLFDTVFVHQIRSYAENFTWPIVQETAAVDYTVSLELLSKGTMSVQLTFDDSQIPDAQARLMIEQYEYLLMSLIGSHGHVAYNSDIWSVLPAKEPTIPSSATLLHEFVELGATSHPGKIAFEFVNEIEEDTIKAKKWTYQQLNDRGNQVAQLIRQHGVEPGNIVALCMAKSAQATFAFIGILKAGCSFLPMDPDLPETRKKFIMADSAAKLLFIDSGMDLQSEIGVPVVELHEDAIEQISVAPLTTRPIGPQETAYILYTSGTTGNPKGCEITHENAVQAMLAFQRLFAGHWTGSSRWLQFASYWFDVSVLEQFWSWSVGITVVGAPRDVVLEDLTRFIQRLTITHIDLTPSLARLVHPDDVPSLHGGVFITGGEALKQEIIDAWGPKLTVCNGYGPTEATIGVTMNPFIGSDAKPTNIGPAFDNVGSYVFAPGTETPALRGAVGELCVSGKLVGKGYLNRPELTQKSFPLLTGSGTKIYRTGDLVRMLSDGSFYFIGRQDSQVKLRGQRLEIGEIDNAIKTSSKDIVDVLSMVYKENDGTRQTLISFLATGHSKKNMYLRLDSSGNALGLTSNALQSCYDRLPPYMVPTHIIPITFLPLTVNKKIDAKLLKVFFSSLDVKTLQGLKQSNIEDRQLSDNELQVAEILSNVLEITIEEVKPSSNVFSLGLSSISAINFAGLLKRAGFQNASMAQVMKNPTFQKLVVAIGELGGAQHMHQNSVKQNQLSINAFGQRFRGLAAQRLGIAVDNIKIITPCTPLQEGLILDSIRRPQRPYFNQFCYKIGEFDAQKLELVFKILSQGVQILRARFIQTDDGFAQVILSSSPQLFTVVQINPGEEELVITEKRKTWLDDNIHEVVRPFEAFIVKSDHAQHLVLNVHHALYDGVSWDLFMRHLAAIYQQNSVHDFGPDFTDALAYGLLHTPPQAKEYWRQQMESTKYTGISLLCDSNENQDLIETLHVEMTESITNAQKNLGVSLQAVIQSCFEIALQQISPETQVYGQIVSGRSIEMQHADKIIGPLFNTLPVPIQTRDVDTFASSTKRIHGRNAEATSFQHTPIHMIRKWCGRDPSDPMFDVLFVFQYEVEPSEDLALWRAVELESRADYALAFEATLQNDGILVVSVVARRGIANQEILKELLQKFHSALRLTEQAQSRLSDSFKVATKFYSAARSTSMSTGHFSDVDHFTWTTEALLVREMIAQVACLSLESIDEHSTIFSLGLDSIDAVRLASRLRNKDLTIQVSQILRAQTIPRILHEIKIKSNEKPKTTKKLDKLRNQLEQALRPKLNSYGSIEKILPATPTQEGLIADMLNSDYNEYYNHDILRVNADVDIQKLKEAWQTVINASSILRTGFVEVEEPEIDATFAQIVWSPTPVDFRELSFSSFNDLTEALDRIRDEARSGPRGKHALRLSIATIDSVKYMVLSIAHAQYDGHSLGLLHDDVHRAYRDISPKRPACEDVIEISLAGDSTEARSFWKNILSGARRSGFPLSNNQISTNITHRAEKTANLSTESIKLFCQREGLSVQALAQTCWALILAFYTQDLEVLFGIILACRNTEEFEQTMFPTMNTVVMRASLHGSRIEMLRHVQGYINEVLPYQRTPLRVVQSVGGENMNAITQKMNALFDTLFIYQHGSGSSDETSRTLYESVSCASNVEYPVACEMETVGNQILLRAACKNSVLDERGTRDLLNKFDQILNSIVSAANEPTVTFSGNTVSICSLPSFEFQTKFKESEKGTTVQEHKNERLELSPLACKIRAALAQVAKIPLEYISAESTIESVGIDSISAIKVAALLRKQSIFISVSDIIRSRTVQRISEKASMPGNKDTKSTNASIKTVQSALTKQVRHIQDVNGIDANNIEKILPATAGQLYFINMWEQSRGVLFYPTFSYTLRGKSSHSELRAAWEKLVACREVLRTVFCATDDNNIPLLQIILKGASPPFFFGEDVMQESDEKQPMVSLRVTKHTDGLLLKLRIHHALYDAVSLPLLIEDLQTLLNGTRPTDSSVTAEDFLALSVDPHSRENARNFWTQYLCNEKVVRVASRESQKLRKRVEVFKPALLSTCSGLEAVARKQSLTLQSILFAAWAKIYARLANQSNTAPEQSGNVLIGIYFSSRSHFADLNTLRSPTLNLVPLSVCSPLKRTLIAIAREIQIDLHAIGSSVNSSVGLYEIKNWSGLEVDTFVNFIKVPEIHDDENGTAGDVEVTINETDDGQRVGYNRVIVPDASEDSFRLPPELRRNESAGYKHSIDLEATIVNHKMDVGLFALESMLALGKAESAMTELKELLEAAALE</sequence>
<dbReference type="InterPro" id="IPR023213">
    <property type="entry name" value="CAT-like_dom_sf"/>
</dbReference>
<evidence type="ECO:0000313" key="9">
    <source>
        <dbReference type="Proteomes" id="UP001303373"/>
    </source>
</evidence>
<dbReference type="InterPro" id="IPR020806">
    <property type="entry name" value="PKS_PP-bd"/>
</dbReference>
<dbReference type="FunFam" id="3.40.50.980:FF:000001">
    <property type="entry name" value="Non-ribosomal peptide synthetase"/>
    <property type="match status" value="3"/>
</dbReference>
<protein>
    <submittedName>
        <fullName evidence="8">Nonribosomal peptide synthetase</fullName>
    </submittedName>
</protein>
<feature type="coiled-coil region" evidence="6">
    <location>
        <begin position="1567"/>
        <end position="1602"/>
    </location>
</feature>
<proteinExistence type="inferred from homology"/>
<dbReference type="GO" id="GO:0031177">
    <property type="term" value="F:phosphopantetheine binding"/>
    <property type="evidence" value="ECO:0007669"/>
    <property type="project" value="InterPro"/>
</dbReference>
<feature type="domain" description="Carrier" evidence="7">
    <location>
        <begin position="3750"/>
        <end position="3823"/>
    </location>
</feature>
<dbReference type="Gene3D" id="3.40.50.12780">
    <property type="entry name" value="N-terminal domain of ligase-like"/>
    <property type="match status" value="3"/>
</dbReference>
<evidence type="ECO:0000256" key="5">
    <source>
        <dbReference type="ARBA" id="ARBA00029454"/>
    </source>
</evidence>
<dbReference type="InterPro" id="IPR009081">
    <property type="entry name" value="PP-bd_ACP"/>
</dbReference>